<dbReference type="EMBL" id="AY262058">
    <property type="protein sequence ID" value="AAP86783.1"/>
    <property type="molecule type" value="mRNA"/>
</dbReference>
<dbReference type="AlphaFoldDB" id="Q6X1B9"/>
<proteinExistence type="evidence at transcript level"/>
<reference evidence="1" key="1">
    <citation type="submission" date="2003-03" db="EMBL/GenBank/DDBJ databases">
        <title>Cloning of a novel mRNA from Syrian golden hamster adrenal cDNA expression library coding for a 42 aa polypeptide referred to as adrenopeptidine.</title>
        <authorList>
            <person name="Anton B."/>
            <person name="Matus M."/>
            <person name="Leff P."/>
            <person name="Calva J.C."/>
            <person name="Acevedo R."/>
            <person name="Martinez C."/>
            <person name="Gonzaga R."/>
            <person name="Retana I."/>
            <person name="Zavala E.O."/>
            <person name="Alagon A."/>
        </authorList>
    </citation>
    <scope>NUCLEOTIDE SEQUENCE</scope>
    <source>
        <tissue evidence="1">Adrenal gland</tissue>
    </source>
</reference>
<evidence type="ECO:0000313" key="1">
    <source>
        <dbReference type="EMBL" id="AAP86783.1"/>
    </source>
</evidence>
<organism evidence="1">
    <name type="scientific">Mesocricetus auratus</name>
    <name type="common">Golden hamster</name>
    <dbReference type="NCBI Taxonomy" id="10036"/>
    <lineage>
        <taxon>Eukaryota</taxon>
        <taxon>Metazoa</taxon>
        <taxon>Chordata</taxon>
        <taxon>Craniata</taxon>
        <taxon>Vertebrata</taxon>
        <taxon>Euteleostomi</taxon>
        <taxon>Mammalia</taxon>
        <taxon>Eutheria</taxon>
        <taxon>Euarchontoglires</taxon>
        <taxon>Glires</taxon>
        <taxon>Rodentia</taxon>
        <taxon>Myomorpha</taxon>
        <taxon>Muroidea</taxon>
        <taxon>Cricetidae</taxon>
        <taxon>Cricetinae</taxon>
        <taxon>Mesocricetus</taxon>
    </lineage>
</organism>
<accession>Q6X1B9</accession>
<sequence>MYYSVAPSSHVKRIVVHTRLINSKSQVPQHHCWSLYHTSHLI</sequence>
<name>Q6X1B9_MESAU</name>
<protein>
    <submittedName>
        <fullName evidence="1">Adrenopeptidine</fullName>
    </submittedName>
</protein>